<dbReference type="Gene3D" id="1.20.5.340">
    <property type="match status" value="1"/>
</dbReference>
<feature type="domain" description="Nephrocystin 3-like N-terminal" evidence="5">
    <location>
        <begin position="66"/>
        <end position="228"/>
    </location>
</feature>
<keyword evidence="3" id="KW-0472">Membrane</keyword>
<keyword evidence="7" id="KW-1185">Reference proteome</keyword>
<feature type="compositionally biased region" description="Low complexity" evidence="2">
    <location>
        <begin position="813"/>
        <end position="824"/>
    </location>
</feature>
<feature type="transmembrane region" description="Helical" evidence="3">
    <location>
        <begin position="1530"/>
        <end position="1551"/>
    </location>
</feature>
<keyword evidence="3" id="KW-0812">Transmembrane</keyword>
<accession>R0KBJ9</accession>
<feature type="region of interest" description="Disordered" evidence="2">
    <location>
        <begin position="792"/>
        <end position="825"/>
    </location>
</feature>
<dbReference type="InterPro" id="IPR054471">
    <property type="entry name" value="GPIID_WHD"/>
</dbReference>
<dbReference type="Proteomes" id="UP000016935">
    <property type="component" value="Unassembled WGS sequence"/>
</dbReference>
<organism evidence="6 7">
    <name type="scientific">Exserohilum turcicum (strain 28A)</name>
    <name type="common">Northern leaf blight fungus</name>
    <name type="synonym">Setosphaeria turcica</name>
    <dbReference type="NCBI Taxonomy" id="671987"/>
    <lineage>
        <taxon>Eukaryota</taxon>
        <taxon>Fungi</taxon>
        <taxon>Dikarya</taxon>
        <taxon>Ascomycota</taxon>
        <taxon>Pezizomycotina</taxon>
        <taxon>Dothideomycetes</taxon>
        <taxon>Pleosporomycetidae</taxon>
        <taxon>Pleosporales</taxon>
        <taxon>Pleosporineae</taxon>
        <taxon>Pleosporaceae</taxon>
        <taxon>Exserohilum</taxon>
    </lineage>
</organism>
<feature type="compositionally biased region" description="Low complexity" evidence="2">
    <location>
        <begin position="1311"/>
        <end position="1344"/>
    </location>
</feature>
<protein>
    <recommendedName>
        <fullName evidence="8">NACHT domain-containing protein</fullName>
    </recommendedName>
</protein>
<dbReference type="STRING" id="671987.R0KBJ9"/>
<dbReference type="Pfam" id="PF24883">
    <property type="entry name" value="NPHP3_N"/>
    <property type="match status" value="1"/>
</dbReference>
<keyword evidence="3" id="KW-1133">Transmembrane helix</keyword>
<evidence type="ECO:0008006" key="8">
    <source>
        <dbReference type="Google" id="ProtNLM"/>
    </source>
</evidence>
<gene>
    <name evidence="6" type="ORF">SETTUDRAFT_178753</name>
</gene>
<evidence type="ECO:0000256" key="3">
    <source>
        <dbReference type="SAM" id="Phobius"/>
    </source>
</evidence>
<dbReference type="PANTHER" id="PTHR10039">
    <property type="entry name" value="AMELOGENIN"/>
    <property type="match status" value="1"/>
</dbReference>
<dbReference type="EMBL" id="KB908592">
    <property type="protein sequence ID" value="EOA86769.1"/>
    <property type="molecule type" value="Genomic_DNA"/>
</dbReference>
<dbReference type="HOGENOM" id="CLU_244562_0_0_1"/>
<reference evidence="6 7" key="1">
    <citation type="journal article" date="2012" name="PLoS Pathog.">
        <title>Diverse lifestyles and strategies of plant pathogenesis encoded in the genomes of eighteen Dothideomycetes fungi.</title>
        <authorList>
            <person name="Ohm R.A."/>
            <person name="Feau N."/>
            <person name="Henrissat B."/>
            <person name="Schoch C.L."/>
            <person name="Horwitz B.A."/>
            <person name="Barry K.W."/>
            <person name="Condon B.J."/>
            <person name="Copeland A.C."/>
            <person name="Dhillon B."/>
            <person name="Glaser F."/>
            <person name="Hesse C.N."/>
            <person name="Kosti I."/>
            <person name="LaButti K."/>
            <person name="Lindquist E.A."/>
            <person name="Lucas S."/>
            <person name="Salamov A.A."/>
            <person name="Bradshaw R.E."/>
            <person name="Ciuffetti L."/>
            <person name="Hamelin R.C."/>
            <person name="Kema G.H.J."/>
            <person name="Lawrence C."/>
            <person name="Scott J.A."/>
            <person name="Spatafora J.W."/>
            <person name="Turgeon B.G."/>
            <person name="de Wit P.J.G.M."/>
            <person name="Zhong S."/>
            <person name="Goodwin S.B."/>
            <person name="Grigoriev I.V."/>
        </authorList>
    </citation>
    <scope>NUCLEOTIDE SEQUENCE [LARGE SCALE GENOMIC DNA]</scope>
    <source>
        <strain evidence="7">28A</strain>
    </source>
</reference>
<dbReference type="OrthoDB" id="5418336at2759"/>
<sequence>MSGTPPHHQHVSGISIQNHLARDELFAGSNTSPEELNRVLEALFVSDPYLHRKRRIAVLGEPFPDSCKWITYDENYSAWLNGKNTGDRNYNSNTRVLWISGGLGSGKTMLSIFLTEELESYTAQTDNADVIFFFVMSYDPHNTALALLRGLIHQIIKKRPQLLKHALPYFTPGQTQVTLLSVDTLWLIFSKLITDAELGTMFCVLDGIEEGDKSIAEELLPKIISLLQGGTLPSVEVPRKSIFKLVMLSRDMPGLQDVPRITMPDLLDTLSETYTRTLLKIPLQHREASREILKWVTFAARPLRLQELAAAVRIQPPTEMAIEAIISLHSPLLKIQGWGRVTFAHESAQDYLQRELRDDHAVLEGFRLEPSRAHFDLAQACLDCIEQSDLSSRTDLKTESRQKSEKPEKSALLSYAVMEWHQHANHCSMFAAQLCDPARPFFEANSSARKFWWNKYTRGGVSNPSALYMACSSGALTWIEAILSKNHKETRSDHELANHQEDNYHVPEEVLKAAARNEENGAEVLWLLIERLGDSIQITEEVLKAAAGNTNAGGDVMDLLLNHQEDIQITEEIVEAAASNKAIGQEVISLLKRRQNAYHLRAQAQSTGSSLIEESLSHMASFTIFSSQEEKATEATSVSGPCAFSVFQSRKEAPEQDDNASVISQDTVDMTPEQDAEVILKFADALYEGTRHLDFPFDGSSMIHDTLLETKIKGFSQKVKDDNPRHSKERKPTRKVAKAIHRLSLDISRNFARKLFNDDLHSSGAESDSIPERPLLHFDIPQESMEEKIERLGHTDVESPTTVVETRHDQGYDSESSDSSDSLSPITHIRPDFESLYGYFKDHPAFGALILDIQQLMKHFHYDALDHIRHSVSQVTENASNSTLHSERIFEAQFHADWNLLRFLEERRAYGLNGDLGSALIITGNTQAAQLETVAQYLLQTWDVHCDALLPALQEAISGSHGKISISESFHVLSVSTFDLNALTAVPNSDDQSLDTRIVFTEGKVSASVTGPKDFLVAVAQQLAWLGATCRPREEQLPSETRQHPYYHDTILTQDNTELNEFRISYVKVLVDEDEASQSWTCLLDGPCIASGCPISVRSEDEAGLQLPSDFLGTKETALEVLTVRGTAPAGSSTKCFINGWGSYNFEKEFQSSEQPRSLIFLEQKLNSNISVLAYYRQSLMNLAKRHKQTGTEHRLPSSNKLPHVVSELLDTDPSSIDWSYGHAISFSNNLKSKFEDWTREEWDWWPFRHPQRALRSSEARLYWTCVCGEKRWAEVPADFAKRATRIAKACRLKIGRLAHSTPGQASAGTPSQAQPSIANPSSSNIAQSSSSQSQKVSGPGSPSNNPNIGCSSSTPISTPSSTLPSQHVFLLVTSGNDFRLAQIRVDNIETYKFFHELRRRYNSLRPFLRRWLSIWVYSHCDFYQCDKWEAYLYEPRREEFPNGVEYQYAPRPMDPMPPITPHQFYHRFHACYDPRPYFHFYHKCRSFNKFTRDHLRMIPKRELTIVEGSDKQEAFWGIFARERPSILRLLLYNFACALPCIIFFFMWLFSWGHSGDLQTASVPISVMLALLSVFWSIFFAHLEINQGDNRSRM</sequence>
<evidence type="ECO:0000313" key="6">
    <source>
        <dbReference type="EMBL" id="EOA86769.1"/>
    </source>
</evidence>
<dbReference type="Pfam" id="PF22939">
    <property type="entry name" value="WHD_GPIID"/>
    <property type="match status" value="1"/>
</dbReference>
<dbReference type="eggNOG" id="KOG4177">
    <property type="taxonomic scope" value="Eukaryota"/>
</dbReference>
<evidence type="ECO:0000313" key="7">
    <source>
        <dbReference type="Proteomes" id="UP000016935"/>
    </source>
</evidence>
<dbReference type="Gene3D" id="3.40.50.300">
    <property type="entry name" value="P-loop containing nucleotide triphosphate hydrolases"/>
    <property type="match status" value="1"/>
</dbReference>
<feature type="region of interest" description="Disordered" evidence="2">
    <location>
        <begin position="1302"/>
        <end position="1362"/>
    </location>
</feature>
<dbReference type="GeneID" id="19401631"/>
<dbReference type="SUPFAM" id="SSF52540">
    <property type="entry name" value="P-loop containing nucleoside triphosphate hydrolases"/>
    <property type="match status" value="1"/>
</dbReference>
<evidence type="ECO:0000256" key="2">
    <source>
        <dbReference type="SAM" id="MobiDB-lite"/>
    </source>
</evidence>
<feature type="domain" description="GPI inositol-deacylase winged helix" evidence="4">
    <location>
        <begin position="285"/>
        <end position="357"/>
    </location>
</feature>
<dbReference type="InterPro" id="IPR056884">
    <property type="entry name" value="NPHP3-like_N"/>
</dbReference>
<dbReference type="PANTHER" id="PTHR10039:SF14">
    <property type="entry name" value="NACHT DOMAIN-CONTAINING PROTEIN"/>
    <property type="match status" value="1"/>
</dbReference>
<dbReference type="InterPro" id="IPR027417">
    <property type="entry name" value="P-loop_NTPase"/>
</dbReference>
<evidence type="ECO:0000256" key="1">
    <source>
        <dbReference type="ARBA" id="ARBA00022737"/>
    </source>
</evidence>
<reference evidence="6 7" key="2">
    <citation type="journal article" date="2013" name="PLoS Genet.">
        <title>Comparative genome structure, secondary metabolite, and effector coding capacity across Cochliobolus pathogens.</title>
        <authorList>
            <person name="Condon B.J."/>
            <person name="Leng Y."/>
            <person name="Wu D."/>
            <person name="Bushley K.E."/>
            <person name="Ohm R.A."/>
            <person name="Otillar R."/>
            <person name="Martin J."/>
            <person name="Schackwitz W."/>
            <person name="Grimwood J."/>
            <person name="MohdZainudin N."/>
            <person name="Xue C."/>
            <person name="Wang R."/>
            <person name="Manning V.A."/>
            <person name="Dhillon B."/>
            <person name="Tu Z.J."/>
            <person name="Steffenson B.J."/>
            <person name="Salamov A."/>
            <person name="Sun H."/>
            <person name="Lowry S."/>
            <person name="LaButti K."/>
            <person name="Han J."/>
            <person name="Copeland A."/>
            <person name="Lindquist E."/>
            <person name="Barry K."/>
            <person name="Schmutz J."/>
            <person name="Baker S.E."/>
            <person name="Ciuffetti L.M."/>
            <person name="Grigoriev I.V."/>
            <person name="Zhong S."/>
            <person name="Turgeon B.G."/>
        </authorList>
    </citation>
    <scope>NUCLEOTIDE SEQUENCE [LARGE SCALE GENOMIC DNA]</scope>
    <source>
        <strain evidence="7">28A</strain>
    </source>
</reference>
<proteinExistence type="predicted"/>
<feature type="compositionally biased region" description="Low complexity" evidence="2">
    <location>
        <begin position="1352"/>
        <end position="1362"/>
    </location>
</feature>
<feature type="transmembrane region" description="Helical" evidence="3">
    <location>
        <begin position="1563"/>
        <end position="1585"/>
    </location>
</feature>
<name>R0KBJ9_EXST2</name>
<dbReference type="RefSeq" id="XP_008025377.1">
    <property type="nucleotide sequence ID" value="XM_008027186.1"/>
</dbReference>
<dbReference type="Pfam" id="PF23397">
    <property type="entry name" value="DUF7104"/>
    <property type="match status" value="3"/>
</dbReference>
<dbReference type="InterPro" id="IPR055530">
    <property type="entry name" value="DUF7104"/>
</dbReference>
<evidence type="ECO:0000259" key="4">
    <source>
        <dbReference type="Pfam" id="PF22939"/>
    </source>
</evidence>
<keyword evidence="1" id="KW-0677">Repeat</keyword>
<evidence type="ECO:0000259" key="5">
    <source>
        <dbReference type="Pfam" id="PF24883"/>
    </source>
</evidence>